<name>D1AQ55_SEBTE</name>
<dbReference type="KEGG" id="str:Sterm_0761"/>
<dbReference type="AlphaFoldDB" id="D1AQ55"/>
<evidence type="ECO:0000313" key="3">
    <source>
        <dbReference type="Proteomes" id="UP000000845"/>
    </source>
</evidence>
<sequence>MKKLIVFILFFTSALVFAKSDFDSENTWLLDTGNEDYRIIYKGTVNKEITVDDAEHTPNDVLSGETVSYKNMTITGNGLITFNKSSSGYTFLNSIKNPVLIPLNNEFKNADYIEIQAVSGDFSILIPGKEYKKIKIFKISKTRTAVQYYNMTFLFSNNGYTIEAVSDEE</sequence>
<dbReference type="EMBL" id="CP001739">
    <property type="protein sequence ID" value="ACZ07633.1"/>
    <property type="molecule type" value="Genomic_DNA"/>
</dbReference>
<dbReference type="HOGENOM" id="CLU_1577415_0_0_0"/>
<evidence type="ECO:0000313" key="2">
    <source>
        <dbReference type="EMBL" id="ACZ07633.1"/>
    </source>
</evidence>
<evidence type="ECO:0000256" key="1">
    <source>
        <dbReference type="SAM" id="SignalP"/>
    </source>
</evidence>
<feature type="signal peptide" evidence="1">
    <location>
        <begin position="1"/>
        <end position="18"/>
    </location>
</feature>
<keyword evidence="3" id="KW-1185">Reference proteome</keyword>
<dbReference type="RefSeq" id="WP_012860229.1">
    <property type="nucleotide sequence ID" value="NC_013517.1"/>
</dbReference>
<organism evidence="2 3">
    <name type="scientific">Sebaldella termitidis (strain ATCC 33386 / NCTC 11300)</name>
    <dbReference type="NCBI Taxonomy" id="526218"/>
    <lineage>
        <taxon>Bacteria</taxon>
        <taxon>Fusobacteriati</taxon>
        <taxon>Fusobacteriota</taxon>
        <taxon>Fusobacteriia</taxon>
        <taxon>Fusobacteriales</taxon>
        <taxon>Leptotrichiaceae</taxon>
        <taxon>Sebaldella</taxon>
    </lineage>
</organism>
<gene>
    <name evidence="2" type="ordered locus">Sterm_0761</name>
</gene>
<reference evidence="3" key="1">
    <citation type="submission" date="2009-09" db="EMBL/GenBank/DDBJ databases">
        <title>The complete chromosome of Sebaldella termitidis ATCC 33386.</title>
        <authorList>
            <consortium name="US DOE Joint Genome Institute (JGI-PGF)"/>
            <person name="Lucas S."/>
            <person name="Copeland A."/>
            <person name="Lapidus A."/>
            <person name="Glavina del Rio T."/>
            <person name="Dalin E."/>
            <person name="Tice H."/>
            <person name="Bruce D."/>
            <person name="Goodwin L."/>
            <person name="Pitluck S."/>
            <person name="Kyrpides N."/>
            <person name="Mavromatis K."/>
            <person name="Ivanova N."/>
            <person name="Mikhailova N."/>
            <person name="Sims D."/>
            <person name="Meincke L."/>
            <person name="Brettin T."/>
            <person name="Detter J.C."/>
            <person name="Han C."/>
            <person name="Larimer F."/>
            <person name="Land M."/>
            <person name="Hauser L."/>
            <person name="Markowitz V."/>
            <person name="Cheng J.F."/>
            <person name="Hugenholtz P."/>
            <person name="Woyke T."/>
            <person name="Wu D."/>
            <person name="Eisen J.A."/>
        </authorList>
    </citation>
    <scope>NUCLEOTIDE SEQUENCE [LARGE SCALE GENOMIC DNA]</scope>
    <source>
        <strain evidence="3">ATCC 33386 / NCTC 11300</strain>
    </source>
</reference>
<keyword evidence="1" id="KW-0732">Signal</keyword>
<proteinExistence type="predicted"/>
<accession>D1AQ55</accession>
<dbReference type="Proteomes" id="UP000000845">
    <property type="component" value="Chromosome"/>
</dbReference>
<protein>
    <submittedName>
        <fullName evidence="2">Uncharacterized protein</fullName>
    </submittedName>
</protein>
<reference evidence="2 3" key="2">
    <citation type="journal article" date="2010" name="Stand. Genomic Sci.">
        <title>Complete genome sequence of Sebaldella termitidis type strain (NCTC 11300).</title>
        <authorList>
            <person name="Harmon-Smith M."/>
            <person name="Celia L."/>
            <person name="Chertkov O."/>
            <person name="Lapidus A."/>
            <person name="Copeland A."/>
            <person name="Glavina Del Rio T."/>
            <person name="Nolan M."/>
            <person name="Lucas S."/>
            <person name="Tice H."/>
            <person name="Cheng J.F."/>
            <person name="Han C."/>
            <person name="Detter J.C."/>
            <person name="Bruce D."/>
            <person name="Goodwin L."/>
            <person name="Pitluck S."/>
            <person name="Pati A."/>
            <person name="Liolios K."/>
            <person name="Ivanova N."/>
            <person name="Mavromatis K."/>
            <person name="Mikhailova N."/>
            <person name="Chen A."/>
            <person name="Palaniappan K."/>
            <person name="Land M."/>
            <person name="Hauser L."/>
            <person name="Chang Y.J."/>
            <person name="Jeffries C.D."/>
            <person name="Brettin T."/>
            <person name="Goker M."/>
            <person name="Beck B."/>
            <person name="Bristow J."/>
            <person name="Eisen J.A."/>
            <person name="Markowitz V."/>
            <person name="Hugenholtz P."/>
            <person name="Kyrpides N.C."/>
            <person name="Klenk H.P."/>
            <person name="Chen F."/>
        </authorList>
    </citation>
    <scope>NUCLEOTIDE SEQUENCE [LARGE SCALE GENOMIC DNA]</scope>
    <source>
        <strain evidence="3">ATCC 33386 / NCTC 11300</strain>
    </source>
</reference>
<feature type="chain" id="PRO_5003020993" evidence="1">
    <location>
        <begin position="19"/>
        <end position="169"/>
    </location>
</feature>